<dbReference type="GO" id="GO:0004672">
    <property type="term" value="F:protein kinase activity"/>
    <property type="evidence" value="ECO:0007669"/>
    <property type="project" value="InterPro"/>
</dbReference>
<proteinExistence type="predicted"/>
<reference evidence="3" key="1">
    <citation type="submission" date="2023-03" db="EMBL/GenBank/DDBJ databases">
        <title>Massive genome expansion in bonnet fungi (Mycena s.s.) driven by repeated elements and novel gene families across ecological guilds.</title>
        <authorList>
            <consortium name="Lawrence Berkeley National Laboratory"/>
            <person name="Harder C.B."/>
            <person name="Miyauchi S."/>
            <person name="Viragh M."/>
            <person name="Kuo A."/>
            <person name="Thoen E."/>
            <person name="Andreopoulos B."/>
            <person name="Lu D."/>
            <person name="Skrede I."/>
            <person name="Drula E."/>
            <person name="Henrissat B."/>
            <person name="Morin E."/>
            <person name="Kohler A."/>
            <person name="Barry K."/>
            <person name="LaButti K."/>
            <person name="Morin E."/>
            <person name="Salamov A."/>
            <person name="Lipzen A."/>
            <person name="Mereny Z."/>
            <person name="Hegedus B."/>
            <person name="Baldrian P."/>
            <person name="Stursova M."/>
            <person name="Weitz H."/>
            <person name="Taylor A."/>
            <person name="Grigoriev I.V."/>
            <person name="Nagy L.G."/>
            <person name="Martin F."/>
            <person name="Kauserud H."/>
        </authorList>
    </citation>
    <scope>NUCLEOTIDE SEQUENCE</scope>
    <source>
        <strain evidence="3">CBHHK002</strain>
    </source>
</reference>
<accession>A0AAD7AU89</accession>
<gene>
    <name evidence="3" type="ORF">DFH08DRAFT_946991</name>
</gene>
<evidence type="ECO:0000256" key="1">
    <source>
        <dbReference type="SAM" id="Phobius"/>
    </source>
</evidence>
<evidence type="ECO:0000313" key="4">
    <source>
        <dbReference type="Proteomes" id="UP001218218"/>
    </source>
</evidence>
<evidence type="ECO:0000259" key="2">
    <source>
        <dbReference type="SMART" id="SM00220"/>
    </source>
</evidence>
<dbReference type="EMBL" id="JARIHO010000001">
    <property type="protein sequence ID" value="KAJ7368030.1"/>
    <property type="molecule type" value="Genomic_DNA"/>
</dbReference>
<evidence type="ECO:0000313" key="3">
    <source>
        <dbReference type="EMBL" id="KAJ7368030.1"/>
    </source>
</evidence>
<dbReference type="AlphaFoldDB" id="A0AAD7AU89"/>
<protein>
    <recommendedName>
        <fullName evidence="2">Protein kinase domain-containing protein</fullName>
    </recommendedName>
</protein>
<dbReference type="InterPro" id="IPR000719">
    <property type="entry name" value="Prot_kinase_dom"/>
</dbReference>
<comment type="caution">
    <text evidence="3">The sequence shown here is derived from an EMBL/GenBank/DDBJ whole genome shotgun (WGS) entry which is preliminary data.</text>
</comment>
<name>A0AAD7AU89_9AGAR</name>
<dbReference type="SUPFAM" id="SSF56112">
    <property type="entry name" value="Protein kinase-like (PK-like)"/>
    <property type="match status" value="1"/>
</dbReference>
<dbReference type="InterPro" id="IPR011009">
    <property type="entry name" value="Kinase-like_dom_sf"/>
</dbReference>
<dbReference type="Gene3D" id="1.10.510.10">
    <property type="entry name" value="Transferase(Phosphotransferase) domain 1"/>
    <property type="match status" value="1"/>
</dbReference>
<keyword evidence="1" id="KW-1133">Transmembrane helix</keyword>
<dbReference type="GO" id="GO:0005524">
    <property type="term" value="F:ATP binding"/>
    <property type="evidence" value="ECO:0007669"/>
    <property type="project" value="InterPro"/>
</dbReference>
<feature type="transmembrane region" description="Helical" evidence="1">
    <location>
        <begin position="327"/>
        <end position="345"/>
    </location>
</feature>
<dbReference type="SMART" id="SM00220">
    <property type="entry name" value="S_TKc"/>
    <property type="match status" value="1"/>
</dbReference>
<organism evidence="3 4">
    <name type="scientific">Mycena albidolilacea</name>
    <dbReference type="NCBI Taxonomy" id="1033008"/>
    <lineage>
        <taxon>Eukaryota</taxon>
        <taxon>Fungi</taxon>
        <taxon>Dikarya</taxon>
        <taxon>Basidiomycota</taxon>
        <taxon>Agaricomycotina</taxon>
        <taxon>Agaricomycetes</taxon>
        <taxon>Agaricomycetidae</taxon>
        <taxon>Agaricales</taxon>
        <taxon>Marasmiineae</taxon>
        <taxon>Mycenaceae</taxon>
        <taxon>Mycena</taxon>
    </lineage>
</organism>
<feature type="domain" description="Protein kinase" evidence="2">
    <location>
        <begin position="55"/>
        <end position="303"/>
    </location>
</feature>
<keyword evidence="1" id="KW-0472">Membrane</keyword>
<keyword evidence="1" id="KW-0812">Transmembrane</keyword>
<dbReference type="Proteomes" id="UP001218218">
    <property type="component" value="Unassembled WGS sequence"/>
</dbReference>
<keyword evidence="4" id="KW-1185">Reference proteome</keyword>
<sequence>MDDFGFSIEVKLTDEEWDRFLAHKRRWCELQPLVESHGYRLPKEYRPERVSAWDERPKGYIEEPHYPHLLEGTRISDNRPVILKFSRTDLWEAIIFEHLAAIPDADNHTIPLYDVIRPPGEGESPAEWCIVVTPRLTDCKTRHFDKLRDFVDFLSQVLEGICFMHRYNIAHTDVARTNIVWDARQHVPDPKDPKSKSKKREPARIRYYFIDFGLACSFSSFEERGLVKGVCGQHRNIPELSEDVPYDPFALDIRQIGEMLNRDYTAVYVGLEFLEPWMARLRDDDPAKRPTAKEALAEFQALVATLPEDKLKSRLLARGDWPFGRRIVIIAIALWLIGNGVFLWWNWDRFIAPTTIVPATLTVAVVA</sequence>